<evidence type="ECO:0000256" key="7">
    <source>
        <dbReference type="ARBA" id="ARBA00023242"/>
    </source>
</evidence>
<reference evidence="15 16" key="1">
    <citation type="journal article" date="2015" name="Genome Biol.">
        <title>Comparative genomics of Steinernema reveals deeply conserved gene regulatory networks.</title>
        <authorList>
            <person name="Dillman A.R."/>
            <person name="Macchietto M."/>
            <person name="Porter C.F."/>
            <person name="Rogers A."/>
            <person name="Williams B."/>
            <person name="Antoshechkin I."/>
            <person name="Lee M.M."/>
            <person name="Goodwin Z."/>
            <person name="Lu X."/>
            <person name="Lewis E.E."/>
            <person name="Goodrich-Blair H."/>
            <person name="Stock S.P."/>
            <person name="Adams B.J."/>
            <person name="Sternberg P.W."/>
            <person name="Mortazavi A."/>
        </authorList>
    </citation>
    <scope>NUCLEOTIDE SEQUENCE [LARGE SCALE GENOMIC DNA]</scope>
    <source>
        <strain evidence="15 16">ALL</strain>
    </source>
</reference>
<keyword evidence="8" id="KW-0687">Ribonucleoprotein</keyword>
<evidence type="ECO:0000256" key="2">
    <source>
        <dbReference type="ARBA" id="ARBA00004173"/>
    </source>
</evidence>
<evidence type="ECO:0000256" key="5">
    <source>
        <dbReference type="ARBA" id="ARBA00023054"/>
    </source>
</evidence>
<comment type="subcellular location">
    <subcellularLocation>
        <location evidence="2">Mitochondrion</location>
    </subcellularLocation>
    <subcellularLocation>
        <location evidence="1">Nucleus</location>
    </subcellularLocation>
</comment>
<feature type="coiled-coil region" evidence="14">
    <location>
        <begin position="85"/>
        <end position="182"/>
    </location>
</feature>
<accession>A0A4U5PFI0</accession>
<dbReference type="Pfam" id="PF10147">
    <property type="entry name" value="CR6_interact"/>
    <property type="match status" value="1"/>
</dbReference>
<evidence type="ECO:0000256" key="8">
    <source>
        <dbReference type="ARBA" id="ARBA00023274"/>
    </source>
</evidence>
<dbReference type="GO" id="GO:1990904">
    <property type="term" value="C:ribonucleoprotein complex"/>
    <property type="evidence" value="ECO:0007669"/>
    <property type="project" value="UniProtKB-KW"/>
</dbReference>
<keyword evidence="9" id="KW-0131">Cell cycle</keyword>
<comment type="similarity">
    <text evidence="3">Belongs to the mitochondrion-specific ribosomal protein mL64 family.</text>
</comment>
<dbReference type="GO" id="GO:0005739">
    <property type="term" value="C:mitochondrion"/>
    <property type="evidence" value="ECO:0007669"/>
    <property type="project" value="UniProtKB-SubCell"/>
</dbReference>
<comment type="caution">
    <text evidence="15">The sequence shown here is derived from an EMBL/GenBank/DDBJ whole genome shotgun (WGS) entry which is preliminary data.</text>
</comment>
<dbReference type="InterPro" id="IPR043035">
    <property type="entry name" value="Ribosomal_mL64_sf"/>
</dbReference>
<evidence type="ECO:0000256" key="12">
    <source>
        <dbReference type="ARBA" id="ARBA00035485"/>
    </source>
</evidence>
<evidence type="ECO:0000313" key="15">
    <source>
        <dbReference type="EMBL" id="TKR95190.1"/>
    </source>
</evidence>
<dbReference type="PANTHER" id="PTHR31761">
    <property type="entry name" value="GROWTH ARREST AND DNA DAMAGE-INDUCIBLE PROTEINS-INTERACTING PROTEIN 1 GADD45GIP1"/>
    <property type="match status" value="1"/>
</dbReference>
<evidence type="ECO:0000256" key="1">
    <source>
        <dbReference type="ARBA" id="ARBA00004123"/>
    </source>
</evidence>
<organism evidence="15 16">
    <name type="scientific">Steinernema carpocapsae</name>
    <name type="common">Entomopathogenic nematode</name>
    <dbReference type="NCBI Taxonomy" id="34508"/>
    <lineage>
        <taxon>Eukaryota</taxon>
        <taxon>Metazoa</taxon>
        <taxon>Ecdysozoa</taxon>
        <taxon>Nematoda</taxon>
        <taxon>Chromadorea</taxon>
        <taxon>Rhabditida</taxon>
        <taxon>Tylenchina</taxon>
        <taxon>Panagrolaimomorpha</taxon>
        <taxon>Strongyloidoidea</taxon>
        <taxon>Steinernematidae</taxon>
        <taxon>Steinernema</taxon>
    </lineage>
</organism>
<dbReference type="PANTHER" id="PTHR31761:SF1">
    <property type="entry name" value="LARGE RIBOSOMAL SUBUNIT PROTEIN ML64"/>
    <property type="match status" value="1"/>
</dbReference>
<sequence>MLTQHILSRSVLRTLREKHRIMAEGGIPPMTYDAEKERSRLAEQFGRLKSGVDIRMLWPTVEEIEEQQALKLYRKYEEVVDVVAKEEDTKRKAAAKRDAEVARNEAKYPQLLKKYEASLVKAEAEKGEQEKETERRIREIQEYFGYWMDPKDPRFEVMLEQKEAEEKKAAKLAKRQDLLKKKIAAVTSN</sequence>
<evidence type="ECO:0000313" key="16">
    <source>
        <dbReference type="Proteomes" id="UP000298663"/>
    </source>
</evidence>
<evidence type="ECO:0000256" key="4">
    <source>
        <dbReference type="ARBA" id="ARBA00022980"/>
    </source>
</evidence>
<keyword evidence="4" id="KW-0689">Ribosomal protein</keyword>
<keyword evidence="5 14" id="KW-0175">Coiled coil</keyword>
<dbReference type="Gene3D" id="6.10.280.120">
    <property type="entry name" value="Growth arrest and DNA-damage-inducible proteins-interacting protein 1"/>
    <property type="match status" value="1"/>
</dbReference>
<keyword evidence="7" id="KW-0539">Nucleus</keyword>
<evidence type="ECO:0000256" key="11">
    <source>
        <dbReference type="ARBA" id="ARBA00035184"/>
    </source>
</evidence>
<reference evidence="15 16" key="2">
    <citation type="journal article" date="2019" name="G3 (Bethesda)">
        <title>Hybrid Assembly of the Genome of the Entomopathogenic Nematode Steinernema carpocapsae Identifies the X-Chromosome.</title>
        <authorList>
            <person name="Serra L."/>
            <person name="Macchietto M."/>
            <person name="Macias-Munoz A."/>
            <person name="McGill C.J."/>
            <person name="Rodriguez I.M."/>
            <person name="Rodriguez B."/>
            <person name="Murad R."/>
            <person name="Mortazavi A."/>
        </authorList>
    </citation>
    <scope>NUCLEOTIDE SEQUENCE [LARGE SCALE GENOMIC DNA]</scope>
    <source>
        <strain evidence="15 16">ALL</strain>
    </source>
</reference>
<comment type="function">
    <text evidence="13">Acts as a negative regulator of G1 to S cell cycle phase progression by inhibiting cyclin-dependent kinases. Inhibitory effects are additive with GADD45 proteins but also occur in the absence of GADD45 proteins. Acts as a repressor of the orphan nuclear receptor NR4A1 by inhibiting AB domain-mediated transcriptional activity. May be involved in the hormone-mediated regulation of NR4A1 transcriptional activity. May play a role in mitochondrial protein synthesis.</text>
</comment>
<evidence type="ECO:0000256" key="10">
    <source>
        <dbReference type="ARBA" id="ARBA00030700"/>
    </source>
</evidence>
<evidence type="ECO:0000256" key="14">
    <source>
        <dbReference type="SAM" id="Coils"/>
    </source>
</evidence>
<name>A0A4U5PFI0_STECR</name>
<evidence type="ECO:0000256" key="6">
    <source>
        <dbReference type="ARBA" id="ARBA00023128"/>
    </source>
</evidence>
<dbReference type="Proteomes" id="UP000298663">
    <property type="component" value="Unassembled WGS sequence"/>
</dbReference>
<dbReference type="InterPro" id="IPR018472">
    <property type="entry name" value="Ribosomal_mL64"/>
</dbReference>
<dbReference type="OrthoDB" id="1378at2759"/>
<dbReference type="GO" id="GO:0005634">
    <property type="term" value="C:nucleus"/>
    <property type="evidence" value="ECO:0007669"/>
    <property type="project" value="UniProtKB-SubCell"/>
</dbReference>
<gene>
    <name evidence="15" type="ORF">L596_009390</name>
</gene>
<dbReference type="AlphaFoldDB" id="A0A4U5PFI0"/>
<keyword evidence="6" id="KW-0496">Mitochondrion</keyword>
<keyword evidence="16" id="KW-1185">Reference proteome</keyword>
<evidence type="ECO:0000256" key="3">
    <source>
        <dbReference type="ARBA" id="ARBA00005421"/>
    </source>
</evidence>
<proteinExistence type="inferred from homology"/>
<dbReference type="STRING" id="34508.A0A4U5PFI0"/>
<dbReference type="GO" id="GO:0005840">
    <property type="term" value="C:ribosome"/>
    <property type="evidence" value="ECO:0007669"/>
    <property type="project" value="UniProtKB-KW"/>
</dbReference>
<evidence type="ECO:0000256" key="13">
    <source>
        <dbReference type="ARBA" id="ARBA00060144"/>
    </source>
</evidence>
<protein>
    <recommendedName>
        <fullName evidence="11">Large ribosomal subunit protein mL64</fullName>
    </recommendedName>
    <alternativeName>
        <fullName evidence="10">39S ribosomal protein L59, mitochondrial</fullName>
    </alternativeName>
    <alternativeName>
        <fullName evidence="12">Growth arrest and DNA damage-inducible proteins-interacting protein 1</fullName>
    </alternativeName>
</protein>
<dbReference type="EMBL" id="AZBU02000002">
    <property type="protein sequence ID" value="TKR95190.1"/>
    <property type="molecule type" value="Genomic_DNA"/>
</dbReference>
<evidence type="ECO:0000256" key="9">
    <source>
        <dbReference type="ARBA" id="ARBA00023306"/>
    </source>
</evidence>